<dbReference type="EMBL" id="CYKH01000305">
    <property type="protein sequence ID" value="CUF35163.1"/>
    <property type="molecule type" value="Genomic_DNA"/>
</dbReference>
<dbReference type="SUPFAM" id="SSF81301">
    <property type="entry name" value="Nucleotidyltransferase"/>
    <property type="match status" value="1"/>
</dbReference>
<dbReference type="InterPro" id="IPR043519">
    <property type="entry name" value="NT_sf"/>
</dbReference>
<reference evidence="3" key="1">
    <citation type="submission" date="2015-09" db="EMBL/GenBank/DDBJ databases">
        <authorList>
            <consortium name="Pathogen Informatics"/>
        </authorList>
    </citation>
    <scope>NUCLEOTIDE SEQUENCE [LARGE SCALE GENOMIC DNA]</scope>
    <source>
        <strain evidence="3">Lake Konstanz</strain>
    </source>
</reference>
<dbReference type="VEuPathDB" id="TriTrypDB:BSAL_61680"/>
<keyword evidence="3" id="KW-1185">Reference proteome</keyword>
<evidence type="ECO:0000313" key="3">
    <source>
        <dbReference type="Proteomes" id="UP000051952"/>
    </source>
</evidence>
<evidence type="ECO:0000256" key="1">
    <source>
        <dbReference type="SAM" id="MobiDB-lite"/>
    </source>
</evidence>
<feature type="compositionally biased region" description="Basic and acidic residues" evidence="1">
    <location>
        <begin position="45"/>
        <end position="58"/>
    </location>
</feature>
<feature type="region of interest" description="Disordered" evidence="1">
    <location>
        <begin position="1"/>
        <end position="76"/>
    </location>
</feature>
<accession>A0A0S4ILZ9</accession>
<feature type="compositionally biased region" description="Polar residues" evidence="1">
    <location>
        <begin position="1"/>
        <end position="17"/>
    </location>
</feature>
<protein>
    <submittedName>
        <fullName evidence="2">Uncharacterized protein</fullName>
    </submittedName>
</protein>
<name>A0A0S4ILZ9_BODSA</name>
<sequence length="206" mass="22562">MSVTSLRVSSLSNTNASTHDHVDPLAQLPKSTQSRGHDDEDTITSDERTTSPSSHREGSGAASDAPAQQERFLPGELVSKRFPRHVKAMATLLRSLSKDIVRASLMAGPTSNTQSIRQEVERLICAICCVYWNDDIVLELCGSYATATALRDSDLNISLSSRKPHHLLERPELYLNQLHEFINLHLRGVLASSISGGTRSSPNAEM</sequence>
<dbReference type="Proteomes" id="UP000051952">
    <property type="component" value="Unassembled WGS sequence"/>
</dbReference>
<proteinExistence type="predicted"/>
<dbReference type="AlphaFoldDB" id="A0A0S4ILZ9"/>
<organism evidence="2 3">
    <name type="scientific">Bodo saltans</name>
    <name type="common">Flagellated protozoan</name>
    <dbReference type="NCBI Taxonomy" id="75058"/>
    <lineage>
        <taxon>Eukaryota</taxon>
        <taxon>Discoba</taxon>
        <taxon>Euglenozoa</taxon>
        <taxon>Kinetoplastea</taxon>
        <taxon>Metakinetoplastina</taxon>
        <taxon>Eubodonida</taxon>
        <taxon>Bodonidae</taxon>
        <taxon>Bodo</taxon>
    </lineage>
</organism>
<gene>
    <name evidence="2" type="ORF">BSAL_61680</name>
</gene>
<evidence type="ECO:0000313" key="2">
    <source>
        <dbReference type="EMBL" id="CUF35163.1"/>
    </source>
</evidence>